<dbReference type="Proteomes" id="UP000676336">
    <property type="component" value="Unassembled WGS sequence"/>
</dbReference>
<comment type="caution">
    <text evidence="1">The sequence shown here is derived from an EMBL/GenBank/DDBJ whole genome shotgun (WGS) entry which is preliminary data.</text>
</comment>
<proteinExistence type="predicted"/>
<reference evidence="1" key="1">
    <citation type="submission" date="2021-02" db="EMBL/GenBank/DDBJ databases">
        <authorList>
            <person name="Nowell W R."/>
        </authorList>
    </citation>
    <scope>NUCLEOTIDE SEQUENCE</scope>
</reference>
<protein>
    <submittedName>
        <fullName evidence="1">Uncharacterized protein</fullName>
    </submittedName>
</protein>
<accession>A0A8S2SRP3</accession>
<gene>
    <name evidence="1" type="ORF">SMN809_LOCUS23463</name>
</gene>
<organism evidence="1 2">
    <name type="scientific">Rotaria magnacalcarata</name>
    <dbReference type="NCBI Taxonomy" id="392030"/>
    <lineage>
        <taxon>Eukaryota</taxon>
        <taxon>Metazoa</taxon>
        <taxon>Spiralia</taxon>
        <taxon>Gnathifera</taxon>
        <taxon>Rotifera</taxon>
        <taxon>Eurotatoria</taxon>
        <taxon>Bdelloidea</taxon>
        <taxon>Philodinida</taxon>
        <taxon>Philodinidae</taxon>
        <taxon>Rotaria</taxon>
    </lineage>
</organism>
<dbReference type="AlphaFoldDB" id="A0A8S2SRP3"/>
<sequence length="64" mass="6889">GSQQNSSGNTGGNVITLSNNDMMQQRTSLGNGQQGIIKNVEIKRVSIDLEILKVLGKIKASIYK</sequence>
<dbReference type="EMBL" id="CAJOBI010024805">
    <property type="protein sequence ID" value="CAF4238432.1"/>
    <property type="molecule type" value="Genomic_DNA"/>
</dbReference>
<evidence type="ECO:0000313" key="2">
    <source>
        <dbReference type="Proteomes" id="UP000676336"/>
    </source>
</evidence>
<feature type="non-terminal residue" evidence="1">
    <location>
        <position position="1"/>
    </location>
</feature>
<name>A0A8S2SRP3_9BILA</name>
<evidence type="ECO:0000313" key="1">
    <source>
        <dbReference type="EMBL" id="CAF4238432.1"/>
    </source>
</evidence>